<protein>
    <submittedName>
        <fullName evidence="2">Diguanylate cyclase/phosphodiesterase with PAS/PAC and GAF sensor(S)</fullName>
    </submittedName>
</protein>
<dbReference type="Gene3D" id="3.30.450.40">
    <property type="match status" value="1"/>
</dbReference>
<evidence type="ECO:0000313" key="2">
    <source>
        <dbReference type="EMBL" id="EQD25912.1"/>
    </source>
</evidence>
<dbReference type="InterPro" id="IPR043128">
    <property type="entry name" value="Rev_trsase/Diguanyl_cyclase"/>
</dbReference>
<accession>T0Y1L4</accession>
<reference evidence="2" key="2">
    <citation type="journal article" date="2014" name="ISME J.">
        <title>Microbial stratification in low pH oxic and suboxic macroscopic growths along an acid mine drainage.</title>
        <authorList>
            <person name="Mendez-Garcia C."/>
            <person name="Mesa V."/>
            <person name="Sprenger R.R."/>
            <person name="Richter M."/>
            <person name="Diez M.S."/>
            <person name="Solano J."/>
            <person name="Bargiela R."/>
            <person name="Golyshina O.V."/>
            <person name="Manteca A."/>
            <person name="Ramos J.L."/>
            <person name="Gallego J.R."/>
            <person name="Llorente I."/>
            <person name="Martins Dos Santos V.A."/>
            <person name="Jensen O.N."/>
            <person name="Pelaez A.I."/>
            <person name="Sanchez J."/>
            <person name="Ferrer M."/>
        </authorList>
    </citation>
    <scope>NUCLEOTIDE SEQUENCE</scope>
</reference>
<dbReference type="AlphaFoldDB" id="T0Y1L4"/>
<dbReference type="NCBIfam" id="TIGR00229">
    <property type="entry name" value="sensory_box"/>
    <property type="match status" value="2"/>
</dbReference>
<dbReference type="InterPro" id="IPR029016">
    <property type="entry name" value="GAF-like_dom_sf"/>
</dbReference>
<dbReference type="CDD" id="cd00130">
    <property type="entry name" value="PAS"/>
    <property type="match status" value="2"/>
</dbReference>
<reference evidence="2" key="1">
    <citation type="submission" date="2013-08" db="EMBL/GenBank/DDBJ databases">
        <authorList>
            <person name="Mendez C."/>
            <person name="Richter M."/>
            <person name="Ferrer M."/>
            <person name="Sanchez J."/>
        </authorList>
    </citation>
    <scope>NUCLEOTIDE SEQUENCE</scope>
</reference>
<dbReference type="InterPro" id="IPR035965">
    <property type="entry name" value="PAS-like_dom_sf"/>
</dbReference>
<dbReference type="InterPro" id="IPR001610">
    <property type="entry name" value="PAC"/>
</dbReference>
<dbReference type="InterPro" id="IPR000700">
    <property type="entry name" value="PAS-assoc_C"/>
</dbReference>
<dbReference type="PANTHER" id="PTHR44757">
    <property type="entry name" value="DIGUANYLATE CYCLASE DGCP"/>
    <property type="match status" value="1"/>
</dbReference>
<dbReference type="PANTHER" id="PTHR44757:SF2">
    <property type="entry name" value="BIOFILM ARCHITECTURE MAINTENANCE PROTEIN MBAA"/>
    <property type="match status" value="1"/>
</dbReference>
<dbReference type="Pfam" id="PF13426">
    <property type="entry name" value="PAS_9"/>
    <property type="match status" value="2"/>
</dbReference>
<dbReference type="InterPro" id="IPR003018">
    <property type="entry name" value="GAF"/>
</dbReference>
<sequence>MGYHGITREITKRMQAETKLKLFRALLDNSSDAIEVLDPVTLRFLDINAAGCRALDYTREELLSMSIYDIDTAYSAAPQKVLAQLRESGHALFETIHRRKDGSTFPVEVNTVSVELDRPYLLAITRDITKRKALEAAQQDVARHLQRIIDFSVLLSSANEAIAQMENEGDLLRTLCELAVHHVHLRLAWIGQPDNEGWFQTLAAAGAALGYLSGIRISTSVEHPEGQGPVGQCWRDQKPVYIFSISQNSHMIPWAQRAETFGMKAGAALPIFRGGKRWSVLVVYHSEENIFDADLQKILTDLALDVGYGLDRLDILRKEREANAFNEALLNTQSSGITVTRFPEMIIERVNARMLEMLGASSQEEILGHPVREFYLNEETYDQVTVAKQKSLSEGPVALRNVPYRRLDGAIIYIDISVQRLDGTDGVQRILGTLVDVTERHRLVDELARQSLSDTLTGLPNRRALDAEMDKARARSDARNGCWRWVSSTWMPSSRSMIPTAMMPVTTC</sequence>
<name>T0Y1L4_9ZZZZ</name>
<dbReference type="SMART" id="SM00086">
    <property type="entry name" value="PAC"/>
    <property type="match status" value="2"/>
</dbReference>
<dbReference type="PROSITE" id="PS50113">
    <property type="entry name" value="PAC"/>
    <property type="match status" value="1"/>
</dbReference>
<dbReference type="EMBL" id="AUZZ01011541">
    <property type="protein sequence ID" value="EQD25912.1"/>
    <property type="molecule type" value="Genomic_DNA"/>
</dbReference>
<gene>
    <name evidence="2" type="ORF">B2A_15884</name>
</gene>
<dbReference type="SMART" id="SM00091">
    <property type="entry name" value="PAS"/>
    <property type="match status" value="2"/>
</dbReference>
<proteinExistence type="predicted"/>
<dbReference type="Pfam" id="PF13185">
    <property type="entry name" value="GAF_2"/>
    <property type="match status" value="1"/>
</dbReference>
<dbReference type="InterPro" id="IPR052155">
    <property type="entry name" value="Biofilm_reg_signaling"/>
</dbReference>
<feature type="domain" description="PAC" evidence="1">
    <location>
        <begin position="398"/>
        <end position="449"/>
    </location>
</feature>
<dbReference type="SUPFAM" id="SSF55785">
    <property type="entry name" value="PYP-like sensor domain (PAS domain)"/>
    <property type="match status" value="2"/>
</dbReference>
<dbReference type="InterPro" id="IPR000014">
    <property type="entry name" value="PAS"/>
</dbReference>
<dbReference type="Gene3D" id="3.30.70.270">
    <property type="match status" value="1"/>
</dbReference>
<evidence type="ECO:0000259" key="1">
    <source>
        <dbReference type="PROSITE" id="PS50113"/>
    </source>
</evidence>
<comment type="caution">
    <text evidence="2">The sequence shown here is derived from an EMBL/GenBank/DDBJ whole genome shotgun (WGS) entry which is preliminary data.</text>
</comment>
<organism evidence="2">
    <name type="scientific">mine drainage metagenome</name>
    <dbReference type="NCBI Taxonomy" id="410659"/>
    <lineage>
        <taxon>unclassified sequences</taxon>
        <taxon>metagenomes</taxon>
        <taxon>ecological metagenomes</taxon>
    </lineage>
</organism>
<dbReference type="SMART" id="SM00065">
    <property type="entry name" value="GAF"/>
    <property type="match status" value="1"/>
</dbReference>
<dbReference type="SUPFAM" id="SSF55781">
    <property type="entry name" value="GAF domain-like"/>
    <property type="match status" value="1"/>
</dbReference>
<dbReference type="Gene3D" id="3.30.450.20">
    <property type="entry name" value="PAS domain"/>
    <property type="match status" value="2"/>
</dbReference>